<evidence type="ECO:0000313" key="9">
    <source>
        <dbReference type="EMBL" id="QSB14198.1"/>
    </source>
</evidence>
<dbReference type="InterPro" id="IPR011990">
    <property type="entry name" value="TPR-like_helical_dom_sf"/>
</dbReference>
<proteinExistence type="inferred from homology"/>
<evidence type="ECO:0000313" key="10">
    <source>
        <dbReference type="Proteomes" id="UP000662857"/>
    </source>
</evidence>
<dbReference type="PRINTS" id="PR00364">
    <property type="entry name" value="DISEASERSIST"/>
</dbReference>
<dbReference type="Gene3D" id="1.10.260.40">
    <property type="entry name" value="lambda repressor-like DNA-binding domains"/>
    <property type="match status" value="1"/>
</dbReference>
<dbReference type="AlphaFoldDB" id="A0A895YK52"/>
<sequence>MVQPEQQLGAVLRHYRLRAGFTQQDLARESGMSVRGLRDLENDRIRRPHRRSVERLTAALQLSKTEEQLILAAAAAADGPEKHPRVAVLGALEVRLDQAVLNLGSGHQRCLLALLALQYGQVVSQREIVDVLWQQEPPATSSNLVHVYVSRLRRLLTADATTGRRRQPMSRVPLLERTCGGYRLTLTGGALDLVTFDDLLAAADQARARQQPTACPEAADLLARALRCWRGPVLGRAEPRLSDHPAAVMVSNRRIDAALTFADIAMTMGRHDEVATLLRPLALDEPLHEGVHARLMLALAAGGQQAAALAVFETISRRLVEELGIDPSQELSAARLTVLRGRHSTTPAAEVVIATESGFPAGAPEAPQPAQLPVDIATFTGREEHLRELDSLIPEVAGPGRSTVVNLCVLTGMAGVGKTALAVHWAHRVRHQFPDGQLFVDLRGFSSSTAARPVDVIGRFLRSLNVPASEVPVELDEAAALFRSLTADRALLIVLDNAGHAEQVRPLLPGGPRCLALVTSRDSLGGLAVQQGAPRLSIDVLPPADALTLLTRSIGADRVAREPAAAAALAQACASLPLALQVAAANVTDRVGSTIADYVADLSAANRLAVLQINGDSQAAVRAAFDLSYTHLPAHAQRLFRLVGLAPGDDVTVETSAALGGVSPERARESLDELTRAHLLRHHASGRYAMHDLLRLYAVDRAAREDDGTERQRALVALYDHYLLRVDDAADLLYPAMLRLPRGDTPHAVRGTSLFADEAAATAWLDAERANLIALIRTAAEQGPYPFAWRLGDALRGYFFLGVDPVGWLTVAHAALASAEAQGDAQAQAAAHLNTIGGLIRQSRPAQARLHAERMLLLARRAQWADGEAAAQGSLGELNQMLGRPKEAAEHYSQALELVRRTGRLGGLSINLNNLGVVYCHIGRLDEAAELFQEALQLERSLRSRTGEAVSLANLGEVQHLLGHLHVALEDLTKALTICRETVYRSCEAEALRCLAALYWDLGDRPQALEHAEEALTVARGIGYRTSEVDALNILGALHRDGNQLTEARERHGAALSLSLDAHHRYGEGQALVGLARVHIQVGEPASALPLVRRALGLADRLHYRFLHKAAEAALAEANLALAHQGQRPA</sequence>
<dbReference type="InterPro" id="IPR019734">
    <property type="entry name" value="TPR_rpt"/>
</dbReference>
<dbReference type="InterPro" id="IPR010982">
    <property type="entry name" value="Lambda_DNA-bd_dom_sf"/>
</dbReference>
<dbReference type="SUPFAM" id="SSF48452">
    <property type="entry name" value="TPR-like"/>
    <property type="match status" value="3"/>
</dbReference>
<dbReference type="CDD" id="cd00093">
    <property type="entry name" value="HTH_XRE"/>
    <property type="match status" value="1"/>
</dbReference>
<dbReference type="InterPro" id="IPR016032">
    <property type="entry name" value="Sig_transdc_resp-reg_C-effctor"/>
</dbReference>
<dbReference type="InterPro" id="IPR036388">
    <property type="entry name" value="WH-like_DNA-bd_sf"/>
</dbReference>
<dbReference type="Pfam" id="PF00486">
    <property type="entry name" value="Trans_reg_C"/>
    <property type="match status" value="1"/>
</dbReference>
<dbReference type="Pfam" id="PF13560">
    <property type="entry name" value="HTH_31"/>
    <property type="match status" value="1"/>
</dbReference>
<dbReference type="SMART" id="SM00862">
    <property type="entry name" value="Trans_reg_C"/>
    <property type="match status" value="1"/>
</dbReference>
<dbReference type="InterPro" id="IPR027417">
    <property type="entry name" value="P-loop_NTPase"/>
</dbReference>
<evidence type="ECO:0000259" key="7">
    <source>
        <dbReference type="PROSITE" id="PS50943"/>
    </source>
</evidence>
<evidence type="ECO:0000259" key="8">
    <source>
        <dbReference type="PROSITE" id="PS51755"/>
    </source>
</evidence>
<dbReference type="InterPro" id="IPR001867">
    <property type="entry name" value="OmpR/PhoB-type_DNA-bd"/>
</dbReference>
<dbReference type="Proteomes" id="UP000662857">
    <property type="component" value="Chromosome"/>
</dbReference>
<dbReference type="InterPro" id="IPR005158">
    <property type="entry name" value="BTAD"/>
</dbReference>
<name>A0A895YK52_9ACTN</name>
<keyword evidence="2" id="KW-0805">Transcription regulation</keyword>
<evidence type="ECO:0000256" key="3">
    <source>
        <dbReference type="ARBA" id="ARBA00023125"/>
    </source>
</evidence>
<dbReference type="PANTHER" id="PTHR35807:SF1">
    <property type="entry name" value="TRANSCRIPTIONAL REGULATOR REDD"/>
    <property type="match status" value="1"/>
</dbReference>
<evidence type="ECO:0000256" key="4">
    <source>
        <dbReference type="ARBA" id="ARBA00023163"/>
    </source>
</evidence>
<feature type="DNA-binding region" description="OmpR/PhoB-type" evidence="6">
    <location>
        <begin position="77"/>
        <end position="186"/>
    </location>
</feature>
<dbReference type="SUPFAM" id="SSF47413">
    <property type="entry name" value="lambda repressor-like DNA-binding domains"/>
    <property type="match status" value="1"/>
</dbReference>
<dbReference type="PROSITE" id="PS50943">
    <property type="entry name" value="HTH_CROC1"/>
    <property type="match status" value="1"/>
</dbReference>
<gene>
    <name evidence="9" type="ORF">JQS43_22200</name>
</gene>
<dbReference type="Pfam" id="PF03704">
    <property type="entry name" value="BTAD"/>
    <property type="match status" value="1"/>
</dbReference>
<dbReference type="GO" id="GO:0000160">
    <property type="term" value="P:phosphorelay signal transduction system"/>
    <property type="evidence" value="ECO:0007669"/>
    <property type="project" value="InterPro"/>
</dbReference>
<evidence type="ECO:0000256" key="1">
    <source>
        <dbReference type="ARBA" id="ARBA00005820"/>
    </source>
</evidence>
<reference evidence="9" key="1">
    <citation type="submission" date="2021-02" db="EMBL/GenBank/DDBJ databases">
        <title>Natrosporangium hydrolyticum gen. nov., sp. nov, a haloalkaliphilic actinobacterium from a soda solonchak soil.</title>
        <authorList>
            <person name="Sorokin D.Y."/>
            <person name="Khijniak T.V."/>
            <person name="Zakharycheva A.P."/>
            <person name="Boueva O.V."/>
            <person name="Ariskina E.V."/>
            <person name="Hahnke R.L."/>
            <person name="Bunk B."/>
            <person name="Sproer C."/>
            <person name="Schumann P."/>
            <person name="Evtushenko L.I."/>
            <person name="Kublanov I.V."/>
        </authorList>
    </citation>
    <scope>NUCLEOTIDE SEQUENCE</scope>
    <source>
        <strain evidence="9">DSM 106523</strain>
    </source>
</reference>
<dbReference type="SUPFAM" id="SSF46894">
    <property type="entry name" value="C-terminal effector domain of the bipartite response regulators"/>
    <property type="match status" value="1"/>
</dbReference>
<dbReference type="Pfam" id="PF13424">
    <property type="entry name" value="TPR_12"/>
    <property type="match status" value="2"/>
</dbReference>
<keyword evidence="4" id="KW-0804">Transcription</keyword>
<keyword evidence="5" id="KW-0802">TPR repeat</keyword>
<dbReference type="InterPro" id="IPR051677">
    <property type="entry name" value="AfsR-DnrI-RedD_regulator"/>
</dbReference>
<dbReference type="PANTHER" id="PTHR35807">
    <property type="entry name" value="TRANSCRIPTIONAL REGULATOR REDD-RELATED"/>
    <property type="match status" value="1"/>
</dbReference>
<feature type="domain" description="OmpR/PhoB-type" evidence="8">
    <location>
        <begin position="77"/>
        <end position="186"/>
    </location>
</feature>
<dbReference type="RefSeq" id="WP_239676317.1">
    <property type="nucleotide sequence ID" value="NZ_CP070499.1"/>
</dbReference>
<dbReference type="InterPro" id="IPR001387">
    <property type="entry name" value="Cro/C1-type_HTH"/>
</dbReference>
<dbReference type="GO" id="GO:0043531">
    <property type="term" value="F:ADP binding"/>
    <property type="evidence" value="ECO:0007669"/>
    <property type="project" value="InterPro"/>
</dbReference>
<dbReference type="SMART" id="SM01043">
    <property type="entry name" value="BTAD"/>
    <property type="match status" value="1"/>
</dbReference>
<dbReference type="SUPFAM" id="SSF52540">
    <property type="entry name" value="P-loop containing nucleoside triphosphate hydrolases"/>
    <property type="match status" value="1"/>
</dbReference>
<accession>A0A895YK52</accession>
<comment type="similarity">
    <text evidence="1">Belongs to the AfsR/DnrI/RedD regulatory family.</text>
</comment>
<dbReference type="EMBL" id="CP070499">
    <property type="protein sequence ID" value="QSB14198.1"/>
    <property type="molecule type" value="Genomic_DNA"/>
</dbReference>
<feature type="repeat" description="TPR" evidence="5">
    <location>
        <begin position="909"/>
        <end position="942"/>
    </location>
</feature>
<dbReference type="GO" id="GO:0003677">
    <property type="term" value="F:DNA binding"/>
    <property type="evidence" value="ECO:0007669"/>
    <property type="project" value="UniProtKB-UniRule"/>
</dbReference>
<dbReference type="Gene3D" id="1.10.10.10">
    <property type="entry name" value="Winged helix-like DNA-binding domain superfamily/Winged helix DNA-binding domain"/>
    <property type="match status" value="2"/>
</dbReference>
<feature type="domain" description="HTH cro/C1-type" evidence="7">
    <location>
        <begin position="12"/>
        <end position="68"/>
    </location>
</feature>
<dbReference type="PROSITE" id="PS51755">
    <property type="entry name" value="OMPR_PHOB"/>
    <property type="match status" value="1"/>
</dbReference>
<organism evidence="9 10">
    <name type="scientific">Natronosporangium hydrolyticum</name>
    <dbReference type="NCBI Taxonomy" id="2811111"/>
    <lineage>
        <taxon>Bacteria</taxon>
        <taxon>Bacillati</taxon>
        <taxon>Actinomycetota</taxon>
        <taxon>Actinomycetes</taxon>
        <taxon>Micromonosporales</taxon>
        <taxon>Micromonosporaceae</taxon>
        <taxon>Natronosporangium</taxon>
    </lineage>
</organism>
<dbReference type="SMART" id="SM00028">
    <property type="entry name" value="TPR"/>
    <property type="match status" value="6"/>
</dbReference>
<dbReference type="KEGG" id="nhy:JQS43_22200"/>
<evidence type="ECO:0000256" key="6">
    <source>
        <dbReference type="PROSITE-ProRule" id="PRU01091"/>
    </source>
</evidence>
<dbReference type="SMART" id="SM00530">
    <property type="entry name" value="HTH_XRE"/>
    <property type="match status" value="1"/>
</dbReference>
<protein>
    <submittedName>
        <fullName evidence="9">Tetratricopeptide repeat protein</fullName>
    </submittedName>
</protein>
<keyword evidence="10" id="KW-1185">Reference proteome</keyword>
<keyword evidence="3 6" id="KW-0238">DNA-binding</keyword>
<evidence type="ECO:0000256" key="5">
    <source>
        <dbReference type="PROSITE-ProRule" id="PRU00339"/>
    </source>
</evidence>
<evidence type="ECO:0000256" key="2">
    <source>
        <dbReference type="ARBA" id="ARBA00023015"/>
    </source>
</evidence>
<dbReference type="GO" id="GO:0006355">
    <property type="term" value="P:regulation of DNA-templated transcription"/>
    <property type="evidence" value="ECO:0007669"/>
    <property type="project" value="InterPro"/>
</dbReference>
<dbReference type="Gene3D" id="3.40.50.300">
    <property type="entry name" value="P-loop containing nucleotide triphosphate hydrolases"/>
    <property type="match status" value="1"/>
</dbReference>
<dbReference type="PROSITE" id="PS50005">
    <property type="entry name" value="TPR"/>
    <property type="match status" value="1"/>
</dbReference>
<dbReference type="Gene3D" id="1.25.40.10">
    <property type="entry name" value="Tetratricopeptide repeat domain"/>
    <property type="match status" value="2"/>
</dbReference>